<sequence length="670" mass="74455">MRTRSMAVRQAPVMRYLRNAKKKGKRMKKWKIFFMAAAVAAIAGTGTANYTLAADTSDATVQTEEETASVEKKMVVTAKSNQADHDIPVSSTIITAEDIVSSNAASIKDVLIEQAGINPSVNSSSVYGRQNISIRGSATGHVLILVDGKKVSGSDAQIGHSDFEYNWVPMDAIERIEVIKGPMSSIYGSQAIGGVVNIITKKSSKKFYGDVDVSYGDSSDDGGDEFKLGLSVGGRIADRLSLFASAEHSDRDPSRDENDSTETKIEGKEINNGLAKIQFDIDETQYIEASYGQGNEDRLEVDNVLYYDIDRKNYSVGYNKEFNSVTLDFDAYVTDSDTHYTTTSSTGGYTHNMTDSVIRGEVDIAAFKNQYIVTGAEFKNQDYEKAYDKDAGSDKNFADDMDNTSIFLQDEINITEAFIITLGTRYDYHEKFNGEWSPKIGALYKLGEHHRIRVNYGEGFMAPTVTQNSSSYVATAMRGITISGNDDLQPETSKSVELGYEFFTDTMEFKAAVYKTDVNNLIDTEYLPGSSSEKIYTNVDSVTIQGFECELSQDITQDYNIRIGYHYLDTEDDSTGKDLENRPRHTVNVRLNATLPWDIHATVGANYTGEQIDDEEECDDFILFNAQISKTFYDSITLRLGVDNISDEDLDDMPYDIAGRMIYAGMNFKF</sequence>
<keyword evidence="6" id="KW-0406">Ion transport</keyword>
<dbReference type="PROSITE" id="PS52016">
    <property type="entry name" value="TONB_DEPENDENT_REC_3"/>
    <property type="match status" value="1"/>
</dbReference>
<evidence type="ECO:0000256" key="1">
    <source>
        <dbReference type="ARBA" id="ARBA00004571"/>
    </source>
</evidence>
<reference evidence="16 17" key="1">
    <citation type="submission" date="2018-06" db="EMBL/GenBank/DDBJ databases">
        <title>Complete Genome Sequence of Desulfobacter hydrogenophilus (DSM3380).</title>
        <authorList>
            <person name="Marietou A."/>
            <person name="Schreiber L."/>
            <person name="Marshall I."/>
            <person name="Jorgensen B."/>
        </authorList>
    </citation>
    <scope>NUCLEOTIDE SEQUENCE [LARGE SCALE GENOMIC DNA]</scope>
    <source>
        <strain evidence="16 17">DSM 3380</strain>
    </source>
</reference>
<evidence type="ECO:0000256" key="11">
    <source>
        <dbReference type="RuleBase" id="RU003357"/>
    </source>
</evidence>
<evidence type="ECO:0000256" key="8">
    <source>
        <dbReference type="ARBA" id="ARBA00023136"/>
    </source>
</evidence>
<name>A0A328FAN4_9BACT</name>
<dbReference type="EMBL" id="QLNI01000063">
    <property type="protein sequence ID" value="RAM00133.1"/>
    <property type="molecule type" value="Genomic_DNA"/>
</dbReference>
<dbReference type="Gene3D" id="2.170.130.10">
    <property type="entry name" value="TonB-dependent receptor, plug domain"/>
    <property type="match status" value="1"/>
</dbReference>
<dbReference type="Gene3D" id="2.40.170.20">
    <property type="entry name" value="TonB-dependent receptor, beta-barrel domain"/>
    <property type="match status" value="1"/>
</dbReference>
<keyword evidence="7 11" id="KW-0798">TonB box</keyword>
<organism evidence="16 17">
    <name type="scientific">Desulfobacter hydrogenophilus</name>
    <dbReference type="NCBI Taxonomy" id="2291"/>
    <lineage>
        <taxon>Bacteria</taxon>
        <taxon>Pseudomonadati</taxon>
        <taxon>Thermodesulfobacteriota</taxon>
        <taxon>Desulfobacteria</taxon>
        <taxon>Desulfobacterales</taxon>
        <taxon>Desulfobacteraceae</taxon>
        <taxon>Desulfobacter</taxon>
    </lineage>
</organism>
<dbReference type="Pfam" id="PF07715">
    <property type="entry name" value="Plug"/>
    <property type="match status" value="1"/>
</dbReference>
<evidence type="ECO:0000313" key="16">
    <source>
        <dbReference type="EMBL" id="RAM00133.1"/>
    </source>
</evidence>
<comment type="subcellular location">
    <subcellularLocation>
        <location evidence="1 10">Cell outer membrane</location>
        <topology evidence="1 10">Multi-pass membrane protein</topology>
    </subcellularLocation>
</comment>
<evidence type="ECO:0000256" key="5">
    <source>
        <dbReference type="ARBA" id="ARBA00022729"/>
    </source>
</evidence>
<dbReference type="AlphaFoldDB" id="A0A328FAN4"/>
<dbReference type="SUPFAM" id="SSF56935">
    <property type="entry name" value="Porins"/>
    <property type="match status" value="1"/>
</dbReference>
<keyword evidence="18" id="KW-1185">Reference proteome</keyword>
<evidence type="ECO:0000256" key="2">
    <source>
        <dbReference type="ARBA" id="ARBA00022448"/>
    </source>
</evidence>
<evidence type="ECO:0000259" key="14">
    <source>
        <dbReference type="Pfam" id="PF07715"/>
    </source>
</evidence>
<keyword evidence="5" id="KW-0732">Signal</keyword>
<feature type="domain" description="TonB-dependent receptor plug" evidence="14">
    <location>
        <begin position="86"/>
        <end position="195"/>
    </location>
</feature>
<keyword evidence="3 10" id="KW-1134">Transmembrane beta strand</keyword>
<dbReference type="InterPro" id="IPR012910">
    <property type="entry name" value="Plug_dom"/>
</dbReference>
<dbReference type="PANTHER" id="PTHR30069">
    <property type="entry name" value="TONB-DEPENDENT OUTER MEMBRANE RECEPTOR"/>
    <property type="match status" value="1"/>
</dbReference>
<evidence type="ECO:0000313" key="15">
    <source>
        <dbReference type="EMBL" id="QBH15176.1"/>
    </source>
</evidence>
<feature type="domain" description="TonB-dependent receptor-like beta-barrel" evidence="13">
    <location>
        <begin position="292"/>
        <end position="645"/>
    </location>
</feature>
<comment type="similarity">
    <text evidence="10 11">Belongs to the TonB-dependent receptor family.</text>
</comment>
<dbReference type="GO" id="GO:0015344">
    <property type="term" value="F:siderophore uptake transmembrane transporter activity"/>
    <property type="evidence" value="ECO:0007669"/>
    <property type="project" value="TreeGrafter"/>
</dbReference>
<dbReference type="GO" id="GO:0009279">
    <property type="term" value="C:cell outer membrane"/>
    <property type="evidence" value="ECO:0007669"/>
    <property type="project" value="UniProtKB-SubCell"/>
</dbReference>
<reference evidence="15 18" key="2">
    <citation type="submission" date="2019-02" db="EMBL/GenBank/DDBJ databases">
        <title>Complete genome sequence of Desulfobacter hydrogenophilus AcRS1.</title>
        <authorList>
            <person name="Marietou A."/>
            <person name="Lund M.B."/>
            <person name="Marshall I.P.G."/>
            <person name="Schreiber L."/>
            <person name="Jorgensen B."/>
        </authorList>
    </citation>
    <scope>NUCLEOTIDE SEQUENCE [LARGE SCALE GENOMIC DNA]</scope>
    <source>
        <strain evidence="15 18">AcRS1</strain>
    </source>
</reference>
<evidence type="ECO:0000256" key="7">
    <source>
        <dbReference type="ARBA" id="ARBA00023077"/>
    </source>
</evidence>
<evidence type="ECO:0000256" key="3">
    <source>
        <dbReference type="ARBA" id="ARBA00022452"/>
    </source>
</evidence>
<dbReference type="InterPro" id="IPR000531">
    <property type="entry name" value="Beta-barrel_TonB"/>
</dbReference>
<feature type="region of interest" description="Disordered" evidence="12">
    <location>
        <begin position="246"/>
        <end position="267"/>
    </location>
</feature>
<dbReference type="InterPro" id="IPR037066">
    <property type="entry name" value="Plug_dom_sf"/>
</dbReference>
<dbReference type="InterPro" id="IPR036942">
    <property type="entry name" value="Beta-barrel_TonB_sf"/>
</dbReference>
<evidence type="ECO:0000256" key="10">
    <source>
        <dbReference type="PROSITE-ProRule" id="PRU01360"/>
    </source>
</evidence>
<evidence type="ECO:0000256" key="12">
    <source>
        <dbReference type="SAM" id="MobiDB-lite"/>
    </source>
</evidence>
<dbReference type="Proteomes" id="UP000293902">
    <property type="component" value="Chromosome"/>
</dbReference>
<dbReference type="CDD" id="cd01347">
    <property type="entry name" value="ligand_gated_channel"/>
    <property type="match status" value="1"/>
</dbReference>
<dbReference type="InterPro" id="IPR039426">
    <property type="entry name" value="TonB-dep_rcpt-like"/>
</dbReference>
<dbReference type="Proteomes" id="UP000248798">
    <property type="component" value="Unassembled WGS sequence"/>
</dbReference>
<evidence type="ECO:0000256" key="4">
    <source>
        <dbReference type="ARBA" id="ARBA00022692"/>
    </source>
</evidence>
<keyword evidence="15" id="KW-0675">Receptor</keyword>
<dbReference type="GO" id="GO:0044718">
    <property type="term" value="P:siderophore transmembrane transport"/>
    <property type="evidence" value="ECO:0007669"/>
    <property type="project" value="TreeGrafter"/>
</dbReference>
<dbReference type="OrthoDB" id="5389752at2"/>
<keyword evidence="9 10" id="KW-0998">Cell outer membrane</keyword>
<feature type="compositionally biased region" description="Basic and acidic residues" evidence="12">
    <location>
        <begin position="247"/>
        <end position="267"/>
    </location>
</feature>
<evidence type="ECO:0000313" key="17">
    <source>
        <dbReference type="Proteomes" id="UP000248798"/>
    </source>
</evidence>
<dbReference type="PANTHER" id="PTHR30069:SF53">
    <property type="entry name" value="COLICIN I RECEPTOR-RELATED"/>
    <property type="match status" value="1"/>
</dbReference>
<proteinExistence type="inferred from homology"/>
<gene>
    <name evidence="16" type="ORF">DO021_20750</name>
    <name evidence="15" type="ORF">EYB58_20990</name>
</gene>
<dbReference type="EMBL" id="CP036313">
    <property type="protein sequence ID" value="QBH15176.1"/>
    <property type="molecule type" value="Genomic_DNA"/>
</dbReference>
<keyword evidence="8 10" id="KW-0472">Membrane</keyword>
<evidence type="ECO:0000256" key="9">
    <source>
        <dbReference type="ARBA" id="ARBA00023237"/>
    </source>
</evidence>
<keyword evidence="4 10" id="KW-0812">Transmembrane</keyword>
<protein>
    <submittedName>
        <fullName evidence="15">TonB-dependent receptor</fullName>
    </submittedName>
</protein>
<evidence type="ECO:0000259" key="13">
    <source>
        <dbReference type="Pfam" id="PF00593"/>
    </source>
</evidence>
<dbReference type="Pfam" id="PF00593">
    <property type="entry name" value="TonB_dep_Rec_b-barrel"/>
    <property type="match status" value="1"/>
</dbReference>
<keyword evidence="2 10" id="KW-0813">Transport</keyword>
<evidence type="ECO:0000313" key="18">
    <source>
        <dbReference type="Proteomes" id="UP000293902"/>
    </source>
</evidence>
<evidence type="ECO:0000256" key="6">
    <source>
        <dbReference type="ARBA" id="ARBA00023065"/>
    </source>
</evidence>
<accession>A0A328FAN4</accession>